<dbReference type="PANTHER" id="PTHR10380">
    <property type="entry name" value="CUTICLE PROTEIN"/>
    <property type="match status" value="1"/>
</dbReference>
<reference evidence="4 5" key="1">
    <citation type="journal article" date="2024" name="bioRxiv">
        <title>A reference genome for Trichogramma kaykai: A tiny desert-dwelling parasitoid wasp with competing sex-ratio distorters.</title>
        <authorList>
            <person name="Culotta J."/>
            <person name="Lindsey A.R."/>
        </authorList>
    </citation>
    <scope>NUCLEOTIDE SEQUENCE [LARGE SCALE GENOMIC DNA]</scope>
    <source>
        <strain evidence="4 5">KSX58</strain>
    </source>
</reference>
<dbReference type="PANTHER" id="PTHR10380:SF173">
    <property type="entry name" value="CUTICULAR PROTEIN 47EF, ISOFORM C-RELATED"/>
    <property type="match status" value="1"/>
</dbReference>
<evidence type="ECO:0000313" key="4">
    <source>
        <dbReference type="EMBL" id="KAL3400627.1"/>
    </source>
</evidence>
<gene>
    <name evidence="4" type="ORF">TKK_006456</name>
</gene>
<accession>A0ABD2X5Q6</accession>
<evidence type="ECO:0000256" key="3">
    <source>
        <dbReference type="SAM" id="MobiDB-lite"/>
    </source>
</evidence>
<dbReference type="InterPro" id="IPR031311">
    <property type="entry name" value="CHIT_BIND_RR_consensus"/>
</dbReference>
<dbReference type="AlphaFoldDB" id="A0ABD2X5Q6"/>
<sequence>MINVCINSQLAGCFIYLQTHNGQCYMMIITLIGNKFVVCYINFKALVPVLLVASCQAGELLAQAAEPLQQFTQSQNTATGEYGFSYSGGPSAKTEYRALDGTTTGTYSYVDANGQLQSVSYIADEAGFRATGTNIPQARKKRGILYQPVTAFAALPAASSSQNRFQVHNDARLIQRTEIHAPIHQAAVAAPVALHAPAALLYRKKRGILAAAEPLPLAYAAAPAGLPLPPSSAKIYNEFNQQRPTLYAAAAAPAPALVHAAPAAVAPIVHAAAAPIIEQAAISRSSQNRFQVHKDSKIVEEIHTPLYPTLQYAAYAAPALALQPAQLIQQQQQHHFIGAAPQPAFGIGTVTAVGAPPSQPLPAGPIAAEPARPAPAPAAPAAPAAVSDDAITVESA</sequence>
<feature type="region of interest" description="Disordered" evidence="3">
    <location>
        <begin position="356"/>
        <end position="396"/>
    </location>
</feature>
<dbReference type="GO" id="GO:0042302">
    <property type="term" value="F:structural constituent of cuticle"/>
    <property type="evidence" value="ECO:0007669"/>
    <property type="project" value="UniProtKB-UniRule"/>
</dbReference>
<dbReference type="PROSITE" id="PS00233">
    <property type="entry name" value="CHIT_BIND_RR_1"/>
    <property type="match status" value="1"/>
</dbReference>
<protein>
    <recommendedName>
        <fullName evidence="6">Cuticle protein 6</fullName>
    </recommendedName>
</protein>
<dbReference type="PROSITE" id="PS51155">
    <property type="entry name" value="CHIT_BIND_RR_2"/>
    <property type="match status" value="1"/>
</dbReference>
<keyword evidence="1 2" id="KW-0193">Cuticle</keyword>
<dbReference type="EMBL" id="JBJJXI010000051">
    <property type="protein sequence ID" value="KAL3400627.1"/>
    <property type="molecule type" value="Genomic_DNA"/>
</dbReference>
<comment type="caution">
    <text evidence="4">The sequence shown here is derived from an EMBL/GenBank/DDBJ whole genome shotgun (WGS) entry which is preliminary data.</text>
</comment>
<dbReference type="InterPro" id="IPR050468">
    <property type="entry name" value="Cuticle_Struct_Prot"/>
</dbReference>
<evidence type="ECO:0008006" key="6">
    <source>
        <dbReference type="Google" id="ProtNLM"/>
    </source>
</evidence>
<organism evidence="4 5">
    <name type="scientific">Trichogramma kaykai</name>
    <dbReference type="NCBI Taxonomy" id="54128"/>
    <lineage>
        <taxon>Eukaryota</taxon>
        <taxon>Metazoa</taxon>
        <taxon>Ecdysozoa</taxon>
        <taxon>Arthropoda</taxon>
        <taxon>Hexapoda</taxon>
        <taxon>Insecta</taxon>
        <taxon>Pterygota</taxon>
        <taxon>Neoptera</taxon>
        <taxon>Endopterygota</taxon>
        <taxon>Hymenoptera</taxon>
        <taxon>Apocrita</taxon>
        <taxon>Proctotrupomorpha</taxon>
        <taxon>Chalcidoidea</taxon>
        <taxon>Trichogrammatidae</taxon>
        <taxon>Trichogramma</taxon>
    </lineage>
</organism>
<evidence type="ECO:0000313" key="5">
    <source>
        <dbReference type="Proteomes" id="UP001627154"/>
    </source>
</evidence>
<evidence type="ECO:0000256" key="2">
    <source>
        <dbReference type="PROSITE-ProRule" id="PRU00497"/>
    </source>
</evidence>
<dbReference type="Proteomes" id="UP001627154">
    <property type="component" value="Unassembled WGS sequence"/>
</dbReference>
<keyword evidence="5" id="KW-1185">Reference proteome</keyword>
<name>A0ABD2X5Q6_9HYME</name>
<proteinExistence type="predicted"/>
<dbReference type="InterPro" id="IPR000618">
    <property type="entry name" value="Insect_cuticle"/>
</dbReference>
<evidence type="ECO:0000256" key="1">
    <source>
        <dbReference type="ARBA" id="ARBA00022460"/>
    </source>
</evidence>
<dbReference type="Pfam" id="PF00379">
    <property type="entry name" value="Chitin_bind_4"/>
    <property type="match status" value="1"/>
</dbReference>